<comment type="pathway">
    <text evidence="3 15">Cofactor biosynthesis; FMN biosynthesis; FMN from riboflavin (ATP route): step 1/1.</text>
</comment>
<dbReference type="PANTHER" id="PTHR22749:SF6">
    <property type="entry name" value="RIBOFLAVIN KINASE"/>
    <property type="match status" value="1"/>
</dbReference>
<dbReference type="CDD" id="cd02064">
    <property type="entry name" value="FAD_synthetase_N"/>
    <property type="match status" value="1"/>
</dbReference>
<comment type="function">
    <text evidence="1">Catalyzes the phosphorylation of riboflavin to FMN followed by the adenylation of FMN to FAD.</text>
</comment>
<dbReference type="NCBIfam" id="TIGR00083">
    <property type="entry name" value="ribF"/>
    <property type="match status" value="1"/>
</dbReference>
<dbReference type="GO" id="GO:0009398">
    <property type="term" value="P:FMN biosynthetic process"/>
    <property type="evidence" value="ECO:0007669"/>
    <property type="project" value="UniProtKB-UniRule"/>
</dbReference>
<evidence type="ECO:0000256" key="10">
    <source>
        <dbReference type="ARBA" id="ARBA00022827"/>
    </source>
</evidence>
<evidence type="ECO:0000313" key="18">
    <source>
        <dbReference type="Proteomes" id="UP000177701"/>
    </source>
</evidence>
<dbReference type="InterPro" id="IPR023468">
    <property type="entry name" value="Riboflavin_kinase"/>
</dbReference>
<dbReference type="GO" id="GO:0008531">
    <property type="term" value="F:riboflavin kinase activity"/>
    <property type="evidence" value="ECO:0007669"/>
    <property type="project" value="UniProtKB-UniRule"/>
</dbReference>
<dbReference type="FunFam" id="3.40.50.620:FF:000021">
    <property type="entry name" value="Riboflavin biosynthesis protein"/>
    <property type="match status" value="1"/>
</dbReference>
<keyword evidence="12" id="KW-0511">Multifunctional enzyme</keyword>
<dbReference type="InterPro" id="IPR014729">
    <property type="entry name" value="Rossmann-like_a/b/a_fold"/>
</dbReference>
<proteinExistence type="inferred from homology"/>
<dbReference type="GO" id="GO:0003919">
    <property type="term" value="F:FMN adenylyltransferase activity"/>
    <property type="evidence" value="ECO:0007669"/>
    <property type="project" value="UniProtKB-UniRule"/>
</dbReference>
<gene>
    <name evidence="17" type="ORF">A2V47_03490</name>
</gene>
<evidence type="ECO:0000259" key="16">
    <source>
        <dbReference type="SMART" id="SM00904"/>
    </source>
</evidence>
<evidence type="ECO:0000256" key="4">
    <source>
        <dbReference type="ARBA" id="ARBA00022630"/>
    </source>
</evidence>
<protein>
    <recommendedName>
        <fullName evidence="15">Riboflavin biosynthesis protein</fullName>
    </recommendedName>
    <domain>
        <recommendedName>
            <fullName evidence="15">Riboflavin kinase</fullName>
            <ecNumber evidence="15">2.7.1.26</ecNumber>
        </recommendedName>
        <alternativeName>
            <fullName evidence="15">Flavokinase</fullName>
        </alternativeName>
    </domain>
    <domain>
        <recommendedName>
            <fullName evidence="15">FMN adenylyltransferase</fullName>
            <ecNumber evidence="15">2.7.7.2</ecNumber>
        </recommendedName>
        <alternativeName>
            <fullName evidence="15">FAD pyrophosphorylase</fullName>
        </alternativeName>
        <alternativeName>
            <fullName evidence="15">FAD synthase</fullName>
        </alternativeName>
    </domain>
</protein>
<evidence type="ECO:0000256" key="7">
    <source>
        <dbReference type="ARBA" id="ARBA00022695"/>
    </source>
</evidence>
<evidence type="ECO:0000256" key="2">
    <source>
        <dbReference type="ARBA" id="ARBA00004726"/>
    </source>
</evidence>
<evidence type="ECO:0000256" key="14">
    <source>
        <dbReference type="ARBA" id="ARBA00049494"/>
    </source>
</evidence>
<dbReference type="UniPathway" id="UPA00277">
    <property type="reaction ID" value="UER00407"/>
</dbReference>
<dbReference type="NCBIfam" id="TIGR00125">
    <property type="entry name" value="cyt_tran_rel"/>
    <property type="match status" value="1"/>
</dbReference>
<comment type="catalytic activity">
    <reaction evidence="13 15">
        <text>riboflavin + ATP = FMN + ADP + H(+)</text>
        <dbReference type="Rhea" id="RHEA:14357"/>
        <dbReference type="ChEBI" id="CHEBI:15378"/>
        <dbReference type="ChEBI" id="CHEBI:30616"/>
        <dbReference type="ChEBI" id="CHEBI:57986"/>
        <dbReference type="ChEBI" id="CHEBI:58210"/>
        <dbReference type="ChEBI" id="CHEBI:456216"/>
        <dbReference type="EC" id="2.7.1.26"/>
    </reaction>
</comment>
<dbReference type="Gene3D" id="3.40.50.620">
    <property type="entry name" value="HUPs"/>
    <property type="match status" value="1"/>
</dbReference>
<keyword evidence="7 15" id="KW-0548">Nucleotidyltransferase</keyword>
<dbReference type="GO" id="GO:0005524">
    <property type="term" value="F:ATP binding"/>
    <property type="evidence" value="ECO:0007669"/>
    <property type="project" value="UniProtKB-UniRule"/>
</dbReference>
<dbReference type="SMART" id="SM00904">
    <property type="entry name" value="Flavokinase"/>
    <property type="match status" value="1"/>
</dbReference>
<dbReference type="NCBIfam" id="NF004162">
    <property type="entry name" value="PRK05627.1-5"/>
    <property type="match status" value="1"/>
</dbReference>
<evidence type="ECO:0000256" key="12">
    <source>
        <dbReference type="ARBA" id="ARBA00023268"/>
    </source>
</evidence>
<evidence type="ECO:0000256" key="8">
    <source>
        <dbReference type="ARBA" id="ARBA00022741"/>
    </source>
</evidence>
<evidence type="ECO:0000256" key="1">
    <source>
        <dbReference type="ARBA" id="ARBA00002121"/>
    </source>
</evidence>
<dbReference type="GO" id="GO:0006747">
    <property type="term" value="P:FAD biosynthetic process"/>
    <property type="evidence" value="ECO:0007669"/>
    <property type="project" value="UniProtKB-UniRule"/>
</dbReference>
<evidence type="ECO:0000256" key="15">
    <source>
        <dbReference type="PIRNR" id="PIRNR004491"/>
    </source>
</evidence>
<dbReference type="EMBL" id="MEYH01000033">
    <property type="protein sequence ID" value="OGD16430.1"/>
    <property type="molecule type" value="Genomic_DNA"/>
</dbReference>
<name>A0A1F5AD37_9BACT</name>
<dbReference type="PANTHER" id="PTHR22749">
    <property type="entry name" value="RIBOFLAVIN KINASE/FMN ADENYLYLTRANSFERASE"/>
    <property type="match status" value="1"/>
</dbReference>
<keyword evidence="6 15" id="KW-0808">Transferase</keyword>
<dbReference type="InterPro" id="IPR015865">
    <property type="entry name" value="Riboflavin_kinase_bac/euk"/>
</dbReference>
<reference evidence="17 18" key="1">
    <citation type="journal article" date="2016" name="Nat. Commun.">
        <title>Thousands of microbial genomes shed light on interconnected biogeochemical processes in an aquifer system.</title>
        <authorList>
            <person name="Anantharaman K."/>
            <person name="Brown C.T."/>
            <person name="Hug L.A."/>
            <person name="Sharon I."/>
            <person name="Castelle C.J."/>
            <person name="Probst A.J."/>
            <person name="Thomas B.C."/>
            <person name="Singh A."/>
            <person name="Wilkins M.J."/>
            <person name="Karaoz U."/>
            <person name="Brodie E.L."/>
            <person name="Williams K.H."/>
            <person name="Hubbard S.S."/>
            <person name="Banfield J.F."/>
        </authorList>
    </citation>
    <scope>NUCLEOTIDE SEQUENCE [LARGE SCALE GENOMIC DNA]</scope>
</reference>
<keyword evidence="9 15" id="KW-0418">Kinase</keyword>
<keyword evidence="11 15" id="KW-0067">ATP-binding</keyword>
<dbReference type="Pfam" id="PF06574">
    <property type="entry name" value="FAD_syn"/>
    <property type="match status" value="1"/>
</dbReference>
<accession>A0A1F5AD37</accession>
<dbReference type="EC" id="2.7.7.2" evidence="15"/>
<comment type="pathway">
    <text evidence="2 15">Cofactor biosynthesis; FAD biosynthesis; FAD from FMN: step 1/1.</text>
</comment>
<keyword evidence="10 15" id="KW-0274">FAD</keyword>
<keyword evidence="4 15" id="KW-0285">Flavoprotein</keyword>
<dbReference type="SUPFAM" id="SSF82114">
    <property type="entry name" value="Riboflavin kinase-like"/>
    <property type="match status" value="1"/>
</dbReference>
<dbReference type="InterPro" id="IPR002606">
    <property type="entry name" value="Riboflavin_kinase_bac"/>
</dbReference>
<dbReference type="InterPro" id="IPR004821">
    <property type="entry name" value="Cyt_trans-like"/>
</dbReference>
<evidence type="ECO:0000256" key="6">
    <source>
        <dbReference type="ARBA" id="ARBA00022679"/>
    </source>
</evidence>
<dbReference type="UniPathway" id="UPA00276">
    <property type="reaction ID" value="UER00406"/>
</dbReference>
<dbReference type="STRING" id="1797291.A2V47_03490"/>
<dbReference type="Pfam" id="PF01687">
    <property type="entry name" value="Flavokinase"/>
    <property type="match status" value="1"/>
</dbReference>
<dbReference type="AlphaFoldDB" id="A0A1F5AD37"/>
<dbReference type="Proteomes" id="UP000177701">
    <property type="component" value="Unassembled WGS sequence"/>
</dbReference>
<dbReference type="Gene3D" id="2.40.30.30">
    <property type="entry name" value="Riboflavin kinase-like"/>
    <property type="match status" value="1"/>
</dbReference>
<evidence type="ECO:0000256" key="11">
    <source>
        <dbReference type="ARBA" id="ARBA00022840"/>
    </source>
</evidence>
<dbReference type="InterPro" id="IPR023465">
    <property type="entry name" value="Riboflavin_kinase_dom_sf"/>
</dbReference>
<comment type="caution">
    <text evidence="17">The sequence shown here is derived from an EMBL/GenBank/DDBJ whole genome shotgun (WGS) entry which is preliminary data.</text>
</comment>
<evidence type="ECO:0000313" key="17">
    <source>
        <dbReference type="EMBL" id="OGD16430.1"/>
    </source>
</evidence>
<evidence type="ECO:0000256" key="3">
    <source>
        <dbReference type="ARBA" id="ARBA00005201"/>
    </source>
</evidence>
<comment type="catalytic activity">
    <reaction evidence="14 15">
        <text>FMN + ATP + H(+) = FAD + diphosphate</text>
        <dbReference type="Rhea" id="RHEA:17237"/>
        <dbReference type="ChEBI" id="CHEBI:15378"/>
        <dbReference type="ChEBI" id="CHEBI:30616"/>
        <dbReference type="ChEBI" id="CHEBI:33019"/>
        <dbReference type="ChEBI" id="CHEBI:57692"/>
        <dbReference type="ChEBI" id="CHEBI:58210"/>
        <dbReference type="EC" id="2.7.7.2"/>
    </reaction>
</comment>
<evidence type="ECO:0000256" key="5">
    <source>
        <dbReference type="ARBA" id="ARBA00022643"/>
    </source>
</evidence>
<dbReference type="EC" id="2.7.1.26" evidence="15"/>
<dbReference type="PIRSF" id="PIRSF004491">
    <property type="entry name" value="FAD_Synth"/>
    <property type="match status" value="1"/>
</dbReference>
<keyword evidence="5 15" id="KW-0288">FMN</keyword>
<dbReference type="SUPFAM" id="SSF52374">
    <property type="entry name" value="Nucleotidylyl transferase"/>
    <property type="match status" value="1"/>
</dbReference>
<feature type="domain" description="Riboflavin kinase" evidence="16">
    <location>
        <begin position="183"/>
        <end position="308"/>
    </location>
</feature>
<organism evidence="17 18">
    <name type="scientific">Candidatus Sediminicultor quintus</name>
    <dbReference type="NCBI Taxonomy" id="1797291"/>
    <lineage>
        <taxon>Bacteria</taxon>
        <taxon>Pseudomonadati</taxon>
        <taxon>Atribacterota</taxon>
        <taxon>Candidatus Phoenicimicrobiia</taxon>
        <taxon>Candidatus Pheonicimicrobiales</taxon>
        <taxon>Candidatus Phoenicimicrobiaceae</taxon>
        <taxon>Candidatus Sediminicultor</taxon>
    </lineage>
</organism>
<evidence type="ECO:0000256" key="13">
    <source>
        <dbReference type="ARBA" id="ARBA00047880"/>
    </source>
</evidence>
<dbReference type="InterPro" id="IPR015864">
    <property type="entry name" value="FAD_synthase"/>
</dbReference>
<comment type="similarity">
    <text evidence="15">Belongs to the ribF family.</text>
</comment>
<keyword evidence="8 15" id="KW-0547">Nucleotide-binding</keyword>
<dbReference type="GO" id="GO:0009231">
    <property type="term" value="P:riboflavin biosynthetic process"/>
    <property type="evidence" value="ECO:0007669"/>
    <property type="project" value="InterPro"/>
</dbReference>
<sequence length="311" mass="35434">MEIISYSKNMILPKKKRYIALGVFDGVHLGHQKLIKLTSDKAEKNDGISIVATFDPHPDKIINPESNVFLLTTLEERVNLIRDLDIDIFLVIRFNKMISKMSAEDFISEILVNSLGVKELFVGFNYKFGFQGKGNTDILRKYGKSYKFKTNILKPIAANNTIISSTIIKDYINSGDIEKAKKLLGHDITISGRVISGKGRGRKLLNFATANIETPPDKILPVNGVYLVEIKIDHKKYYGLMNIGVKPTFRETERTIEVHIINFNKKIYNKKVIVNILQKIREEKYFNHPGLLKKQIEEDILIASKIIAKNN</sequence>
<evidence type="ECO:0000256" key="9">
    <source>
        <dbReference type="ARBA" id="ARBA00022777"/>
    </source>
</evidence>